<feature type="transmembrane region" description="Helical" evidence="7">
    <location>
        <begin position="97"/>
        <end position="115"/>
    </location>
</feature>
<dbReference type="GO" id="GO:0016020">
    <property type="term" value="C:membrane"/>
    <property type="evidence" value="ECO:0007669"/>
    <property type="project" value="UniProtKB-SubCell"/>
</dbReference>
<keyword evidence="4 7" id="KW-0812">Transmembrane</keyword>
<dbReference type="InterPro" id="IPR058533">
    <property type="entry name" value="Cation_efflux_TM"/>
</dbReference>
<dbReference type="EMBL" id="LMUA01000049">
    <property type="protein sequence ID" value="KUE74689.1"/>
    <property type="molecule type" value="Genomic_DNA"/>
</dbReference>
<dbReference type="Gene3D" id="1.20.1510.10">
    <property type="entry name" value="Cation efflux protein transmembrane domain"/>
    <property type="match status" value="1"/>
</dbReference>
<evidence type="ECO:0000256" key="6">
    <source>
        <dbReference type="ARBA" id="ARBA00023136"/>
    </source>
</evidence>
<evidence type="ECO:0000313" key="14">
    <source>
        <dbReference type="Proteomes" id="UP000053433"/>
    </source>
</evidence>
<reference evidence="10" key="1">
    <citation type="submission" date="2015-02" db="EMBL/GenBank/DDBJ databases">
        <title>A novel member of the family Ruminococcaceae isolated from human feces.</title>
        <authorList>
            <person name="Shkoporov A.N."/>
            <person name="Chaplin A.V."/>
            <person name="Motuzova O.V."/>
            <person name="Kafarskaia L.I."/>
            <person name="Khokhlova E.V."/>
            <person name="Efimov B.A."/>
        </authorList>
    </citation>
    <scope>NUCLEOTIDE SEQUENCE [LARGE SCALE GENOMIC DNA]</scope>
    <source>
        <strain evidence="10">585-1</strain>
    </source>
</reference>
<evidence type="ECO:0000256" key="7">
    <source>
        <dbReference type="SAM" id="Phobius"/>
    </source>
</evidence>
<accession>A0A0D8IVI6</accession>
<comment type="caution">
    <text evidence="10">The sequence shown here is derived from an EMBL/GenBank/DDBJ whole genome shotgun (WGS) entry which is preliminary data.</text>
</comment>
<evidence type="ECO:0000256" key="5">
    <source>
        <dbReference type="ARBA" id="ARBA00022989"/>
    </source>
</evidence>
<feature type="domain" description="Cation efflux protein transmembrane" evidence="8">
    <location>
        <begin position="32"/>
        <end position="223"/>
    </location>
</feature>
<comment type="subcellular location">
    <subcellularLocation>
        <location evidence="1">Membrane</location>
        <topology evidence="1">Multi-pass membrane protein</topology>
    </subcellularLocation>
</comment>
<keyword evidence="6 7" id="KW-0472">Membrane</keyword>
<dbReference type="GeneID" id="42858612"/>
<dbReference type="RefSeq" id="WP_050006683.1">
    <property type="nucleotide sequence ID" value="NZ_CAOJUJ010000062.1"/>
</dbReference>
<dbReference type="PATRIC" id="fig|1550024.3.peg.4346"/>
<evidence type="ECO:0000256" key="2">
    <source>
        <dbReference type="ARBA" id="ARBA00008114"/>
    </source>
</evidence>
<evidence type="ECO:0000256" key="1">
    <source>
        <dbReference type="ARBA" id="ARBA00004141"/>
    </source>
</evidence>
<dbReference type="Proteomes" id="UP000053433">
    <property type="component" value="Unassembled WGS sequence"/>
</dbReference>
<comment type="similarity">
    <text evidence="2">Belongs to the cation diffusion facilitator (CDF) transporter (TC 2.A.4) family.</text>
</comment>
<dbReference type="PANTHER" id="PTHR43840:SF15">
    <property type="entry name" value="MITOCHONDRIAL METAL TRANSPORTER 1-RELATED"/>
    <property type="match status" value="1"/>
</dbReference>
<feature type="transmembrane region" description="Helical" evidence="7">
    <location>
        <begin position="127"/>
        <end position="148"/>
    </location>
</feature>
<sequence length="403" mass="43248">MTDFLVKRFIKNSTDVNDPAVRTAYGNLAGAVGIFCNVLLCAAKLAVGTLFGSISITADAVNNLSDASSSVITLVGFRLSAKPADDEHPYGHARIEYLAGLAVSVMILVIGVELARSSIGKILSPTAVEFSLVTVAVLLLSIGVKLWMAAFNKKVGRRIGSAALEATAMDSRNDVISTAAVLAASVVSGLTGLELDGWMGLGVALFILWSGVGILKETVDPLLGEAPSEELTDYIGKKVMSYDGVLGTHDLMVHDYGPGRRFASVHVEMAAENDVMQSHDIIDNIERDFQENDHISLIIHYDPILTGDDAVGTAREWVKELVRSISPELSIHDFRMVQGPSHTNLIFDTVVPHNFPLSDAALRKRIQSLVETHDAGETKYYAVVTIDHSYAAIPGACKTDGKE</sequence>
<evidence type="ECO:0000313" key="12">
    <source>
        <dbReference type="EMBL" id="MTS52575.1"/>
    </source>
</evidence>
<dbReference type="EMBL" id="JXXK01000054">
    <property type="protein sequence ID" value="KJF38296.1"/>
    <property type="molecule type" value="Genomic_DNA"/>
</dbReference>
<dbReference type="SUPFAM" id="SSF160240">
    <property type="entry name" value="Cation efflux protein cytoplasmic domain-like"/>
    <property type="match status" value="1"/>
</dbReference>
<accession>A0A0W7TLE8</accession>
<dbReference type="Gene3D" id="3.30.70.1350">
    <property type="entry name" value="Cation efflux protein, cytoplasmic domain"/>
    <property type="match status" value="1"/>
</dbReference>
<dbReference type="InterPro" id="IPR027470">
    <property type="entry name" value="Cation_efflux_CTD"/>
</dbReference>
<dbReference type="Proteomes" id="UP000449193">
    <property type="component" value="Unassembled WGS sequence"/>
</dbReference>
<evidence type="ECO:0000313" key="13">
    <source>
        <dbReference type="Proteomes" id="UP000032483"/>
    </source>
</evidence>
<dbReference type="FunFam" id="1.20.1510.10:FF:000006">
    <property type="entry name" value="Divalent cation efflux transporter"/>
    <property type="match status" value="1"/>
</dbReference>
<evidence type="ECO:0000259" key="9">
    <source>
        <dbReference type="Pfam" id="PF16916"/>
    </source>
</evidence>
<dbReference type="Pfam" id="PF16916">
    <property type="entry name" value="ZT_dimer"/>
    <property type="match status" value="1"/>
</dbReference>
<dbReference type="EMBL" id="WMZR01000019">
    <property type="protein sequence ID" value="MTS52575.1"/>
    <property type="molecule type" value="Genomic_DNA"/>
</dbReference>
<dbReference type="PANTHER" id="PTHR43840">
    <property type="entry name" value="MITOCHONDRIAL METAL TRANSPORTER 1-RELATED"/>
    <property type="match status" value="1"/>
</dbReference>
<dbReference type="Proteomes" id="UP000032483">
    <property type="component" value="Unassembled WGS sequence"/>
</dbReference>
<dbReference type="NCBIfam" id="TIGR01297">
    <property type="entry name" value="CDF"/>
    <property type="match status" value="1"/>
</dbReference>
<keyword evidence="13" id="KW-1185">Reference proteome</keyword>
<evidence type="ECO:0000313" key="10">
    <source>
        <dbReference type="EMBL" id="KJF38296.1"/>
    </source>
</evidence>
<organism evidence="10 13">
    <name type="scientific">Ruthenibacterium lactatiformans</name>
    <dbReference type="NCBI Taxonomy" id="1550024"/>
    <lineage>
        <taxon>Bacteria</taxon>
        <taxon>Bacillati</taxon>
        <taxon>Bacillota</taxon>
        <taxon>Clostridia</taxon>
        <taxon>Eubacteriales</taxon>
        <taxon>Oscillospiraceae</taxon>
        <taxon>Ruthenibacterium</taxon>
    </lineage>
</organism>
<name>A0A0D8IVI6_9FIRM</name>
<evidence type="ECO:0000313" key="15">
    <source>
        <dbReference type="Proteomes" id="UP000449193"/>
    </source>
</evidence>
<keyword evidence="5 7" id="KW-1133">Transmembrane helix</keyword>
<dbReference type="SUPFAM" id="SSF161111">
    <property type="entry name" value="Cation efflux protein transmembrane domain-like"/>
    <property type="match status" value="1"/>
</dbReference>
<gene>
    <name evidence="11" type="ORF">ASJ35_17930</name>
    <name evidence="12" type="ORF">GMD52_13675</name>
    <name evidence="10" type="ORF">TQ39_18950</name>
</gene>
<feature type="domain" description="Cation efflux protein cytoplasmic" evidence="9">
    <location>
        <begin position="227"/>
        <end position="303"/>
    </location>
</feature>
<dbReference type="InterPro" id="IPR050291">
    <property type="entry name" value="CDF_Transporter"/>
</dbReference>
<dbReference type="InterPro" id="IPR002524">
    <property type="entry name" value="Cation_efflux"/>
</dbReference>
<evidence type="ECO:0000256" key="3">
    <source>
        <dbReference type="ARBA" id="ARBA00022448"/>
    </source>
</evidence>
<reference evidence="11 14" key="2">
    <citation type="submission" date="2015-10" db="EMBL/GenBank/DDBJ databases">
        <title>A novel member of the family Ruminococcaceae isolated from human faeces.</title>
        <authorList>
            <person name="Shkoporov A.N."/>
            <person name="Chaplin A.V."/>
            <person name="Motuzova O.V."/>
            <person name="Kafarskaia L.I."/>
            <person name="Efimov B.A."/>
        </authorList>
    </citation>
    <scope>NUCLEOTIDE SEQUENCE [LARGE SCALE GENOMIC DNA]</scope>
    <source>
        <strain evidence="11 14">668</strain>
    </source>
</reference>
<evidence type="ECO:0000259" key="8">
    <source>
        <dbReference type="Pfam" id="PF01545"/>
    </source>
</evidence>
<protein>
    <submittedName>
        <fullName evidence="10">Cation diffusion facilitator family transporter</fullName>
    </submittedName>
</protein>
<dbReference type="Pfam" id="PF01545">
    <property type="entry name" value="Cation_efflux"/>
    <property type="match status" value="1"/>
</dbReference>
<reference evidence="12 15" key="3">
    <citation type="journal article" date="2019" name="Nat. Med.">
        <title>A library of human gut bacterial isolates paired with longitudinal multiomics data enables mechanistic microbiome research.</title>
        <authorList>
            <person name="Poyet M."/>
            <person name="Groussin M."/>
            <person name="Gibbons S.M."/>
            <person name="Avila-Pacheco J."/>
            <person name="Jiang X."/>
            <person name="Kearney S.M."/>
            <person name="Perrotta A.R."/>
            <person name="Berdy B."/>
            <person name="Zhao S."/>
            <person name="Lieberman T.D."/>
            <person name="Swanson P.K."/>
            <person name="Smith M."/>
            <person name="Roesemann S."/>
            <person name="Alexander J.E."/>
            <person name="Rich S.A."/>
            <person name="Livny J."/>
            <person name="Vlamakis H."/>
            <person name="Clish C."/>
            <person name="Bullock K."/>
            <person name="Deik A."/>
            <person name="Scott J."/>
            <person name="Pierce K.A."/>
            <person name="Xavier R.J."/>
            <person name="Alm E.J."/>
        </authorList>
    </citation>
    <scope>NUCLEOTIDE SEQUENCE [LARGE SCALE GENOMIC DNA]</scope>
    <source>
        <strain evidence="12 15">BIOML-A7</strain>
    </source>
</reference>
<dbReference type="GO" id="GO:0008324">
    <property type="term" value="F:monoatomic cation transmembrane transporter activity"/>
    <property type="evidence" value="ECO:0007669"/>
    <property type="project" value="InterPro"/>
</dbReference>
<dbReference type="InterPro" id="IPR027469">
    <property type="entry name" value="Cation_efflux_TMD_sf"/>
</dbReference>
<keyword evidence="3" id="KW-0813">Transport</keyword>
<dbReference type="InterPro" id="IPR036837">
    <property type="entry name" value="Cation_efflux_CTD_sf"/>
</dbReference>
<dbReference type="AlphaFoldDB" id="A0A0D8IVI6"/>
<evidence type="ECO:0000256" key="4">
    <source>
        <dbReference type="ARBA" id="ARBA00022692"/>
    </source>
</evidence>
<proteinExistence type="inferred from homology"/>
<evidence type="ECO:0000313" key="11">
    <source>
        <dbReference type="EMBL" id="KUE74689.1"/>
    </source>
</evidence>